<organism evidence="1 2">
    <name type="scientific">Burkholderia thailandensis</name>
    <dbReference type="NCBI Taxonomy" id="57975"/>
    <lineage>
        <taxon>Bacteria</taxon>
        <taxon>Pseudomonadati</taxon>
        <taxon>Pseudomonadota</taxon>
        <taxon>Betaproteobacteria</taxon>
        <taxon>Burkholderiales</taxon>
        <taxon>Burkholderiaceae</taxon>
        <taxon>Burkholderia</taxon>
        <taxon>pseudomallei group</taxon>
    </lineage>
</organism>
<gene>
    <name evidence="1" type="ORF">C7S16_0123</name>
</gene>
<evidence type="ECO:0000313" key="1">
    <source>
        <dbReference type="EMBL" id="MDW9254818.1"/>
    </source>
</evidence>
<accession>A0AAW9D0D2</accession>
<reference evidence="1" key="1">
    <citation type="submission" date="2018-08" db="EMBL/GenBank/DDBJ databases">
        <title>Identification of Burkholderia cepacia strains that express a Burkholderia pseudomallei-like capsular polysaccharide.</title>
        <authorList>
            <person name="Burtnick M.N."/>
            <person name="Vongsouvath M."/>
            <person name="Newton P."/>
            <person name="Wuthiekanun V."/>
            <person name="Limmathurotsakul D."/>
            <person name="Brett P.J."/>
            <person name="Chantratita N."/>
            <person name="Dance D.A."/>
        </authorList>
    </citation>
    <scope>NUCLEOTIDE SEQUENCE</scope>
    <source>
        <strain evidence="1">SBXCC001</strain>
    </source>
</reference>
<name>A0AAW9D0D2_BURTH</name>
<comment type="caution">
    <text evidence="1">The sequence shown here is derived from an EMBL/GenBank/DDBJ whole genome shotgun (WGS) entry which is preliminary data.</text>
</comment>
<dbReference type="EMBL" id="QXCT01000002">
    <property type="protein sequence ID" value="MDW9254818.1"/>
    <property type="molecule type" value="Genomic_DNA"/>
</dbReference>
<dbReference type="Proteomes" id="UP001272137">
    <property type="component" value="Unassembled WGS sequence"/>
</dbReference>
<proteinExistence type="predicted"/>
<dbReference type="AlphaFoldDB" id="A0AAW9D0D2"/>
<evidence type="ECO:0000313" key="2">
    <source>
        <dbReference type="Proteomes" id="UP001272137"/>
    </source>
</evidence>
<sequence>MGTRAAPQTGVAPAKRAAAHACGPLADRPLARAEAHFSFSDRRR</sequence>
<protein>
    <submittedName>
        <fullName evidence="1">Uncharacterized protein</fullName>
    </submittedName>
</protein>